<dbReference type="SMART" id="SM00256">
    <property type="entry name" value="FBOX"/>
    <property type="match status" value="1"/>
</dbReference>
<dbReference type="KEGG" id="kne:92179129"/>
<name>A0AAW0Z3E6_9TREE</name>
<gene>
    <name evidence="3" type="ORF">IAR55_001870</name>
</gene>
<sequence length="702" mass="79406">MGTFNHIFSDPALSDTLINVLSHLQGQDLVLLRRVSKHFRQLVDSSARLRVIRLQFQLVAPPTSRTFSTAAEEREEILETEKRLVAFRPKEIRCFHRPNSQFLHMNQGYLVLAEGGKKTESTGWSVWKLPEPELAEERSHANGIGEGPGYGTEDENAGTLTGWRIVHELEGRYRYSEACVPDNLMTVLQVDAVAGHRDTVKSHQWERIHFFQLKPDHCQSDQSPESSVTVSHPEAKWPFLDIPFLSPKREWDNVRYKVYPGGKLVLNIRQQQGAKVLVMIIDWKRGHLLGGLSYIHDDFDTPAFGFGLLASDVLMMIRRRKVNPDERPGEFFMSHQCSLDTYAFSCRLPIGTGQSALSLETILTFPDGMSLNISAFESAPLTPLCSHLLPNPRRIYDGFSCPTNEPLVEITSGFFTASARLAPITQASRGIFVVQIHGKMKPSDERGEYRPSFYWYLEYSRFRRDILALARHLNSLPEKAKSFEWSEWTSSAQISADQLPDTPSIIGARAFSWWPCGQGNLFRPWNDQETVHEFSTRDFAHSNRLPPSDVKELKSLSTTVIPCPIAPECPSAPPELLELRGADRVDGRKDNGKGRRTDLLSLEGFDVSGHGRNDDDGENGDGGRTSPLVHEQVLNELSLHRDFHQVLLTRPDEDKGDAMAQKQFNPECDGRWIVLHFVSGLSVDFTSIVWSECRTYNAKQHC</sequence>
<keyword evidence="4" id="KW-1185">Reference proteome</keyword>
<dbReference type="GeneID" id="92179129"/>
<accession>A0AAW0Z3E6</accession>
<dbReference type="Proteomes" id="UP001388673">
    <property type="component" value="Unassembled WGS sequence"/>
</dbReference>
<proteinExistence type="predicted"/>
<dbReference type="RefSeq" id="XP_066804916.1">
    <property type="nucleotide sequence ID" value="XM_066944993.1"/>
</dbReference>
<reference evidence="3 4" key="1">
    <citation type="journal article" date="2024" name="bioRxiv">
        <title>Comparative genomics of Cryptococcus and Kwoniella reveals pathogenesis evolution and contrasting karyotype dynamics via intercentromeric recombination or chromosome fusion.</title>
        <authorList>
            <person name="Coelho M.A."/>
            <person name="David-Palma M."/>
            <person name="Shea T."/>
            <person name="Bowers K."/>
            <person name="McGinley-Smith S."/>
            <person name="Mohammad A.W."/>
            <person name="Gnirke A."/>
            <person name="Yurkov A.M."/>
            <person name="Nowrousian M."/>
            <person name="Sun S."/>
            <person name="Cuomo C.A."/>
            <person name="Heitman J."/>
        </authorList>
    </citation>
    <scope>NUCLEOTIDE SEQUENCE [LARGE SCALE GENOMIC DNA]</scope>
    <source>
        <strain evidence="3 4">CBS 13917</strain>
    </source>
</reference>
<feature type="domain" description="F-box" evidence="2">
    <location>
        <begin position="13"/>
        <end position="53"/>
    </location>
</feature>
<dbReference type="EMBL" id="JBCAWK010000003">
    <property type="protein sequence ID" value="KAK8864620.1"/>
    <property type="molecule type" value="Genomic_DNA"/>
</dbReference>
<comment type="caution">
    <text evidence="3">The sequence shown here is derived from an EMBL/GenBank/DDBJ whole genome shotgun (WGS) entry which is preliminary data.</text>
</comment>
<evidence type="ECO:0000313" key="4">
    <source>
        <dbReference type="Proteomes" id="UP001388673"/>
    </source>
</evidence>
<evidence type="ECO:0000259" key="2">
    <source>
        <dbReference type="SMART" id="SM00256"/>
    </source>
</evidence>
<dbReference type="AlphaFoldDB" id="A0AAW0Z3E6"/>
<dbReference type="InterPro" id="IPR036047">
    <property type="entry name" value="F-box-like_dom_sf"/>
</dbReference>
<evidence type="ECO:0000313" key="3">
    <source>
        <dbReference type="EMBL" id="KAK8864620.1"/>
    </source>
</evidence>
<organism evidence="3 4">
    <name type="scientific">Kwoniella newhampshirensis</name>
    <dbReference type="NCBI Taxonomy" id="1651941"/>
    <lineage>
        <taxon>Eukaryota</taxon>
        <taxon>Fungi</taxon>
        <taxon>Dikarya</taxon>
        <taxon>Basidiomycota</taxon>
        <taxon>Agaricomycotina</taxon>
        <taxon>Tremellomycetes</taxon>
        <taxon>Tremellales</taxon>
        <taxon>Cryptococcaceae</taxon>
        <taxon>Kwoniella</taxon>
    </lineage>
</organism>
<dbReference type="SUPFAM" id="SSF81383">
    <property type="entry name" value="F-box domain"/>
    <property type="match status" value="1"/>
</dbReference>
<protein>
    <recommendedName>
        <fullName evidence="2">F-box domain-containing protein</fullName>
    </recommendedName>
</protein>
<dbReference type="Pfam" id="PF00646">
    <property type="entry name" value="F-box"/>
    <property type="match status" value="1"/>
</dbReference>
<dbReference type="InterPro" id="IPR001810">
    <property type="entry name" value="F-box_dom"/>
</dbReference>
<evidence type="ECO:0000256" key="1">
    <source>
        <dbReference type="SAM" id="MobiDB-lite"/>
    </source>
</evidence>
<feature type="region of interest" description="Disordered" evidence="1">
    <location>
        <begin position="605"/>
        <end position="626"/>
    </location>
</feature>